<keyword evidence="2" id="KW-1185">Reference proteome</keyword>
<dbReference type="KEGG" id="ccm:Ccan_19140"/>
<organism evidence="1 2">
    <name type="scientific">Capnocytophaga canimorsus (strain 5)</name>
    <dbReference type="NCBI Taxonomy" id="860228"/>
    <lineage>
        <taxon>Bacteria</taxon>
        <taxon>Pseudomonadati</taxon>
        <taxon>Bacteroidota</taxon>
        <taxon>Flavobacteriia</taxon>
        <taxon>Flavobacteriales</taxon>
        <taxon>Flavobacteriaceae</taxon>
        <taxon>Capnocytophaga</taxon>
    </lineage>
</organism>
<sequence>MTTKYTETYKKMFIEMLSDSQLKSIKDVMGYVLKYNPAMDRDSWEFKQATLTTIRDMFRSEIFKTNFTGSFIPKAEKNPPTTERDIIVCVDNHWVEICQSNSGHLLLFEKVYSEDFLKGTHDIANFVEQIFDKLKTQTIKKVLNDPKLIDLKKYLKEKCGESWDEFYTYFTGNIAFNGNGRNPELMIEVIHYEPQKVTVKFVFRVFEFYFTSGEDISYCVNERDTRGFAFLSIYQQSNTLDAMLKGGYQHQFHLLARNIEDYFFVSITCQNYFIQVYTDTLPEIVY</sequence>
<evidence type="ECO:0000313" key="2">
    <source>
        <dbReference type="Proteomes" id="UP000008895"/>
    </source>
</evidence>
<dbReference type="RefSeq" id="WP_013998014.1">
    <property type="nucleotide sequence ID" value="NC_015846.1"/>
</dbReference>
<dbReference type="AlphaFoldDB" id="F9YTB1"/>
<proteinExistence type="predicted"/>
<dbReference type="HOGENOM" id="CLU_972142_0_0_10"/>
<dbReference type="STRING" id="860228.Ccan_19140"/>
<evidence type="ECO:0000313" key="1">
    <source>
        <dbReference type="EMBL" id="AEK24030.1"/>
    </source>
</evidence>
<dbReference type="EMBL" id="CP002113">
    <property type="protein sequence ID" value="AEK24030.1"/>
    <property type="molecule type" value="Genomic_DNA"/>
</dbReference>
<accession>F9YTB1</accession>
<gene>
    <name evidence="1" type="ordered locus">Ccan_19140</name>
</gene>
<protein>
    <submittedName>
        <fullName evidence="1">Uncharacterized protein</fullName>
    </submittedName>
</protein>
<reference evidence="1 2" key="1">
    <citation type="journal article" date="2011" name="J. Bacteriol.">
        <title>Complete genome sequence of the dog commensal and human pathogen Capnocytophaga canimorsus strain 5.</title>
        <authorList>
            <person name="Manfredi P."/>
            <person name="Pagni M."/>
            <person name="Cornelis G.R."/>
        </authorList>
    </citation>
    <scope>NUCLEOTIDE SEQUENCE [LARGE SCALE GENOMIC DNA]</scope>
    <source>
        <strain evidence="2">5</strain>
    </source>
</reference>
<name>F9YTB1_CAPCC</name>
<dbReference type="Proteomes" id="UP000008895">
    <property type="component" value="Chromosome"/>
</dbReference>